<evidence type="ECO:0000313" key="8">
    <source>
        <dbReference type="EMBL" id="VYT57511.1"/>
    </source>
</evidence>
<evidence type="ECO:0000256" key="1">
    <source>
        <dbReference type="ARBA" id="ARBA00004429"/>
    </source>
</evidence>
<dbReference type="Pfam" id="PF06808">
    <property type="entry name" value="DctM"/>
    <property type="match status" value="1"/>
</dbReference>
<protein>
    <submittedName>
        <fullName evidence="8">Sialic acid TRAP transporter permease protein SiaT</fullName>
    </submittedName>
</protein>
<dbReference type="InterPro" id="IPR010656">
    <property type="entry name" value="DctM"/>
</dbReference>
<keyword evidence="5" id="KW-1133">Transmembrane helix</keyword>
<dbReference type="GO" id="GO:0005886">
    <property type="term" value="C:plasma membrane"/>
    <property type="evidence" value="ECO:0007669"/>
    <property type="project" value="UniProtKB-SubCell"/>
</dbReference>
<keyword evidence="2" id="KW-1003">Cell membrane</keyword>
<dbReference type="EMBL" id="CACRTF010000032">
    <property type="protein sequence ID" value="VYT57511.1"/>
    <property type="molecule type" value="Genomic_DNA"/>
</dbReference>
<dbReference type="GO" id="GO:0022857">
    <property type="term" value="F:transmembrane transporter activity"/>
    <property type="evidence" value="ECO:0007669"/>
    <property type="project" value="TreeGrafter"/>
</dbReference>
<dbReference type="PANTHER" id="PTHR33362:SF5">
    <property type="entry name" value="C4-DICARBOXYLATE TRAP TRANSPORTER LARGE PERMEASE PROTEIN DCTM"/>
    <property type="match status" value="1"/>
</dbReference>
<dbReference type="NCBIfam" id="TIGR00786">
    <property type="entry name" value="dctM"/>
    <property type="match status" value="1"/>
</dbReference>
<keyword evidence="3" id="KW-0997">Cell inner membrane</keyword>
<dbReference type="RefSeq" id="WP_002565983.1">
    <property type="nucleotide sequence ID" value="NZ_BAABZS010000001.1"/>
</dbReference>
<dbReference type="GeneID" id="23111330"/>
<sequence>MTAGLFIIALLVCLFLGIPIFIAMMIPSTYYLLNVLNMQPIMAVSSFTAGLNKFSTLCLPFFILAASVMGKGQIGSRLLKFCRSIVGHMYGGIGMTAIVCCIIIGAISGASTAGILIIGALIYQEMIDNGYPRGFSAGLICTVSSVGMLIPPGIAFVVYAMNTNTSVLKLFMGGLSSGIVMAAIFMVYVYVYARRHKVPRLPRISLKEFFTAVKEAIWALGLPVIIIGTMYTGICTPTEAAAISAVYAIFVEMVIYKDVDFKTLIDICGDCAKTVCTIYILLAAGQLLGYVMTLARIPQLMEAMLGSTSRLMILLVINIMFLIAGMFMGAGSSIVIIMPMVYQLALKAGIDPIFLGNVVVTNLAIGMSTPPFGLNLFVSAKVMKLSFVEIVRSSMPFIMLTILVLIIITLFPGLSLFLPNLLVE</sequence>
<keyword evidence="4" id="KW-0812">Transmembrane</keyword>
<dbReference type="PANTHER" id="PTHR33362">
    <property type="entry name" value="SIALIC ACID TRAP TRANSPORTER PERMEASE PROTEIN SIAT-RELATED"/>
    <property type="match status" value="1"/>
</dbReference>
<gene>
    <name evidence="8" type="primary">siaT_2</name>
    <name evidence="8" type="ORF">CBLFYP116_00573</name>
</gene>
<evidence type="ECO:0000256" key="5">
    <source>
        <dbReference type="ARBA" id="ARBA00022989"/>
    </source>
</evidence>
<accession>A0A6N2XSP4</accession>
<feature type="domain" description="TRAP C4-dicarboxylate transport system permease DctM subunit" evidence="7">
    <location>
        <begin position="7"/>
        <end position="414"/>
    </location>
</feature>
<dbReference type="KEGG" id="cbol:CGC65_09715"/>
<evidence type="ECO:0000259" key="7">
    <source>
        <dbReference type="Pfam" id="PF06808"/>
    </source>
</evidence>
<keyword evidence="6" id="KW-0472">Membrane</keyword>
<name>A0A6N2XSP4_9FIRM</name>
<evidence type="ECO:0000256" key="2">
    <source>
        <dbReference type="ARBA" id="ARBA00022475"/>
    </source>
</evidence>
<reference evidence="8" key="1">
    <citation type="submission" date="2019-11" db="EMBL/GenBank/DDBJ databases">
        <authorList>
            <person name="Feng L."/>
        </authorList>
    </citation>
    <scope>NUCLEOTIDE SEQUENCE</scope>
    <source>
        <strain evidence="8">CbolteaeLFYP116</strain>
    </source>
</reference>
<dbReference type="PIRSF" id="PIRSF006066">
    <property type="entry name" value="HI0050"/>
    <property type="match status" value="1"/>
</dbReference>
<evidence type="ECO:0000256" key="4">
    <source>
        <dbReference type="ARBA" id="ARBA00022692"/>
    </source>
</evidence>
<evidence type="ECO:0000256" key="6">
    <source>
        <dbReference type="ARBA" id="ARBA00023136"/>
    </source>
</evidence>
<dbReference type="InterPro" id="IPR004681">
    <property type="entry name" value="TRAP_DctM"/>
</dbReference>
<evidence type="ECO:0000256" key="3">
    <source>
        <dbReference type="ARBA" id="ARBA00022519"/>
    </source>
</evidence>
<organism evidence="8">
    <name type="scientific">Enterocloster bolteae</name>
    <dbReference type="NCBI Taxonomy" id="208479"/>
    <lineage>
        <taxon>Bacteria</taxon>
        <taxon>Bacillati</taxon>
        <taxon>Bacillota</taxon>
        <taxon>Clostridia</taxon>
        <taxon>Lachnospirales</taxon>
        <taxon>Lachnospiraceae</taxon>
        <taxon>Enterocloster</taxon>
    </lineage>
</organism>
<proteinExistence type="predicted"/>
<comment type="subcellular location">
    <subcellularLocation>
        <location evidence="1">Cell inner membrane</location>
        <topology evidence="1">Multi-pass membrane protein</topology>
    </subcellularLocation>
</comment>
<dbReference type="AlphaFoldDB" id="A0A6N2XSP4"/>